<feature type="transmembrane region" description="Helical" evidence="1">
    <location>
        <begin position="23"/>
        <end position="41"/>
    </location>
</feature>
<dbReference type="STRING" id="549789.NIES30_17535"/>
<keyword evidence="1" id="KW-1133">Transmembrane helix</keyword>
<keyword evidence="1" id="KW-0472">Membrane</keyword>
<name>A0A1U7J269_9CYAN</name>
<dbReference type="AlphaFoldDB" id="A0A1U7J269"/>
<dbReference type="Proteomes" id="UP000185557">
    <property type="component" value="Unassembled WGS sequence"/>
</dbReference>
<gene>
    <name evidence="2" type="ORF">NIES30_17535</name>
</gene>
<evidence type="ECO:0000313" key="2">
    <source>
        <dbReference type="EMBL" id="OKH46102.1"/>
    </source>
</evidence>
<sequence>MKYAINYTHFIWFLLWRSTPEHLLQTAIIAPLTGIVLIMVLTRLADFLVALLLGWGVFLLVLSAVRAVAVRFGRGVR</sequence>
<keyword evidence="3" id="KW-1185">Reference proteome</keyword>
<comment type="caution">
    <text evidence="2">The sequence shown here is derived from an EMBL/GenBank/DDBJ whole genome shotgun (WGS) entry which is preliminary data.</text>
</comment>
<accession>A0A1U7J269</accession>
<reference evidence="2 3" key="1">
    <citation type="submission" date="2016-11" db="EMBL/GenBank/DDBJ databases">
        <title>Draft Genome Sequences of Nine Cyanobacterial Strains from Diverse Habitats.</title>
        <authorList>
            <person name="Zhu T."/>
            <person name="Hou S."/>
            <person name="Lu X."/>
            <person name="Hess W.R."/>
        </authorList>
    </citation>
    <scope>NUCLEOTIDE SEQUENCE [LARGE SCALE GENOMIC DNA]</scope>
    <source>
        <strain evidence="2 3">NIES-30</strain>
    </source>
</reference>
<keyword evidence="1" id="KW-0812">Transmembrane</keyword>
<protein>
    <submittedName>
        <fullName evidence="2">Uncharacterized protein</fullName>
    </submittedName>
</protein>
<organism evidence="2 3">
    <name type="scientific">Phormidium tenue NIES-30</name>
    <dbReference type="NCBI Taxonomy" id="549789"/>
    <lineage>
        <taxon>Bacteria</taxon>
        <taxon>Bacillati</taxon>
        <taxon>Cyanobacteriota</taxon>
        <taxon>Cyanophyceae</taxon>
        <taxon>Oscillatoriophycideae</taxon>
        <taxon>Oscillatoriales</taxon>
        <taxon>Oscillatoriaceae</taxon>
        <taxon>Phormidium</taxon>
    </lineage>
</organism>
<dbReference type="EMBL" id="MRCG01000014">
    <property type="protein sequence ID" value="OKH46102.1"/>
    <property type="molecule type" value="Genomic_DNA"/>
</dbReference>
<proteinExistence type="predicted"/>
<dbReference type="RefSeq" id="WP_073609734.1">
    <property type="nucleotide sequence ID" value="NZ_MRCG01000014.1"/>
</dbReference>
<feature type="transmembrane region" description="Helical" evidence="1">
    <location>
        <begin position="47"/>
        <end position="69"/>
    </location>
</feature>
<evidence type="ECO:0000256" key="1">
    <source>
        <dbReference type="SAM" id="Phobius"/>
    </source>
</evidence>
<evidence type="ECO:0000313" key="3">
    <source>
        <dbReference type="Proteomes" id="UP000185557"/>
    </source>
</evidence>